<accession>A0A1M5TCP6</accession>
<evidence type="ECO:0000313" key="1">
    <source>
        <dbReference type="EMBL" id="SHH48400.1"/>
    </source>
</evidence>
<proteinExistence type="predicted"/>
<gene>
    <name evidence="1" type="ORF">SAMN05444148_2121</name>
</gene>
<reference evidence="2" key="1">
    <citation type="submission" date="2016-11" db="EMBL/GenBank/DDBJ databases">
        <authorList>
            <person name="Varghese N."/>
            <person name="Submissions S."/>
        </authorList>
    </citation>
    <scope>NUCLEOTIDE SEQUENCE [LARGE SCALE GENOMIC DNA]</scope>
    <source>
        <strain evidence="2">DSM 25330</strain>
    </source>
</reference>
<keyword evidence="2" id="KW-1185">Reference proteome</keyword>
<dbReference type="EMBL" id="FQWS01000002">
    <property type="protein sequence ID" value="SHH48400.1"/>
    <property type="molecule type" value="Genomic_DNA"/>
</dbReference>
<dbReference type="AlphaFoldDB" id="A0A1M5TCP6"/>
<name>A0A1M5TCP6_9FLAO</name>
<protein>
    <submittedName>
        <fullName evidence="1">Uncharacterized protein</fullName>
    </submittedName>
</protein>
<organism evidence="1 2">
    <name type="scientific">Winogradskyella jejuensis</name>
    <dbReference type="NCBI Taxonomy" id="1089305"/>
    <lineage>
        <taxon>Bacteria</taxon>
        <taxon>Pseudomonadati</taxon>
        <taxon>Bacteroidota</taxon>
        <taxon>Flavobacteriia</taxon>
        <taxon>Flavobacteriales</taxon>
        <taxon>Flavobacteriaceae</taxon>
        <taxon>Winogradskyella</taxon>
    </lineage>
</organism>
<dbReference type="Proteomes" id="UP000184522">
    <property type="component" value="Unassembled WGS sequence"/>
</dbReference>
<evidence type="ECO:0000313" key="2">
    <source>
        <dbReference type="Proteomes" id="UP000184522"/>
    </source>
</evidence>
<sequence>MSKNESITIKFAIKIINNEKNTFSIIAFISIFGI</sequence>